<dbReference type="Proteomes" id="UP000231990">
    <property type="component" value="Unassembled WGS sequence"/>
</dbReference>
<keyword evidence="1" id="KW-1133">Transmembrane helix</keyword>
<gene>
    <name evidence="2" type="ORF">CH360_14235</name>
    <name evidence="3" type="ORF">CH373_15775</name>
</gene>
<evidence type="ECO:0000256" key="1">
    <source>
        <dbReference type="SAM" id="Phobius"/>
    </source>
</evidence>
<feature type="transmembrane region" description="Helical" evidence="1">
    <location>
        <begin position="26"/>
        <end position="42"/>
    </location>
</feature>
<dbReference type="OrthoDB" id="8453303at2"/>
<evidence type="ECO:0000313" key="2">
    <source>
        <dbReference type="EMBL" id="PJZ68869.1"/>
    </source>
</evidence>
<evidence type="ECO:0000313" key="3">
    <source>
        <dbReference type="EMBL" id="PJZ72200.1"/>
    </source>
</evidence>
<accession>A0A2M9ZJG3</accession>
<dbReference type="EMBL" id="NPDZ01000012">
    <property type="protein sequence ID" value="PJZ72200.1"/>
    <property type="molecule type" value="Genomic_DNA"/>
</dbReference>
<dbReference type="RefSeq" id="WP_100714722.1">
    <property type="nucleotide sequence ID" value="NZ_NPDY01000015.1"/>
</dbReference>
<proteinExistence type="predicted"/>
<comment type="caution">
    <text evidence="3">The sequence shown here is derived from an EMBL/GenBank/DDBJ whole genome shotgun (WGS) entry which is preliminary data.</text>
</comment>
<evidence type="ECO:0000313" key="5">
    <source>
        <dbReference type="Proteomes" id="UP000231990"/>
    </source>
</evidence>
<dbReference type="EMBL" id="NPDY01000015">
    <property type="protein sequence ID" value="PJZ68869.1"/>
    <property type="molecule type" value="Genomic_DNA"/>
</dbReference>
<feature type="transmembrane region" description="Helical" evidence="1">
    <location>
        <begin position="86"/>
        <end position="107"/>
    </location>
</feature>
<organism evidence="3 5">
    <name type="scientific">Leptospira perolatii</name>
    <dbReference type="NCBI Taxonomy" id="2023191"/>
    <lineage>
        <taxon>Bacteria</taxon>
        <taxon>Pseudomonadati</taxon>
        <taxon>Spirochaetota</taxon>
        <taxon>Spirochaetia</taxon>
        <taxon>Leptospirales</taxon>
        <taxon>Leptospiraceae</taxon>
        <taxon>Leptospira</taxon>
    </lineage>
</organism>
<feature type="transmembrane region" description="Helical" evidence="1">
    <location>
        <begin position="49"/>
        <end position="66"/>
    </location>
</feature>
<name>A0A2M9ZJG3_9LEPT</name>
<reference evidence="4 5" key="1">
    <citation type="submission" date="2017-07" db="EMBL/GenBank/DDBJ databases">
        <title>Leptospira spp. isolated from tropical soils.</title>
        <authorList>
            <person name="Thibeaux R."/>
            <person name="Iraola G."/>
            <person name="Ferres I."/>
            <person name="Bierque E."/>
            <person name="Girault D."/>
            <person name="Soupe-Gilbert M.-E."/>
            <person name="Picardeau M."/>
            <person name="Goarant C."/>
        </authorList>
    </citation>
    <scope>NUCLEOTIDE SEQUENCE [LARGE SCALE GENOMIC DNA]</scope>
    <source>
        <strain evidence="3 5">FH1-B-B1</strain>
        <strain evidence="2 4">FH1-B-C1</strain>
    </source>
</reference>
<evidence type="ECO:0000313" key="4">
    <source>
        <dbReference type="Proteomes" id="UP000231962"/>
    </source>
</evidence>
<keyword evidence="1" id="KW-0472">Membrane</keyword>
<dbReference type="Proteomes" id="UP000231962">
    <property type="component" value="Unassembled WGS sequence"/>
</dbReference>
<keyword evidence="4" id="KW-1185">Reference proteome</keyword>
<keyword evidence="1" id="KW-0812">Transmembrane</keyword>
<sequence>MREIVFLFLWIPFSLSAEVMDKEPAFSEVWLWALAMSALAFFGARYKPWSLLLILPIAGAYSYSLLLEVTDPFAGPAILAEAGVSYVLTAWISPILVLGAAFLGFWFRKLHKSV</sequence>
<dbReference type="AlphaFoldDB" id="A0A2M9ZJG3"/>
<protein>
    <submittedName>
        <fullName evidence="3">Uncharacterized protein</fullName>
    </submittedName>
</protein>